<evidence type="ECO:0000313" key="4">
    <source>
        <dbReference type="Proteomes" id="UP000002012"/>
    </source>
</evidence>
<dbReference type="HOGENOM" id="CLU_109545_0_0_0"/>
<reference evidence="3 4" key="1">
    <citation type="journal article" date="2010" name="Stand. Genomic Sci.">
        <title>Complete genome sequence of Denitrovibrio acetiphilus type strain (N2460).</title>
        <authorList>
            <person name="Kiss H."/>
            <person name="Lang E."/>
            <person name="Lapidus A."/>
            <person name="Copeland A."/>
            <person name="Nolan M."/>
            <person name="Glavina Del Rio T."/>
            <person name="Chen F."/>
            <person name="Lucas S."/>
            <person name="Tice H."/>
            <person name="Cheng J.F."/>
            <person name="Han C."/>
            <person name="Goodwin L."/>
            <person name="Pitluck S."/>
            <person name="Liolios K."/>
            <person name="Pati A."/>
            <person name="Ivanova N."/>
            <person name="Mavromatis K."/>
            <person name="Chen A."/>
            <person name="Palaniappan K."/>
            <person name="Land M."/>
            <person name="Hauser L."/>
            <person name="Chang Y.J."/>
            <person name="Jeffries C.D."/>
            <person name="Detter J.C."/>
            <person name="Brettin T."/>
            <person name="Spring S."/>
            <person name="Rohde M."/>
            <person name="Goker M."/>
            <person name="Woyke T."/>
            <person name="Bristow J."/>
            <person name="Eisen J.A."/>
            <person name="Markowitz V."/>
            <person name="Hugenholtz P."/>
            <person name="Kyrpides N.C."/>
            <person name="Klenk H.P."/>
        </authorList>
    </citation>
    <scope>NUCLEOTIDE SEQUENCE [LARGE SCALE GENOMIC DNA]</scope>
    <source>
        <strain evidence="4">DSM 12809 / NBRC 114555 / N2460</strain>
    </source>
</reference>
<dbReference type="InterPro" id="IPR023577">
    <property type="entry name" value="CYTH_domain"/>
</dbReference>
<dbReference type="EMBL" id="CP001968">
    <property type="protein sequence ID" value="ADD69689.1"/>
    <property type="molecule type" value="Genomic_DNA"/>
</dbReference>
<dbReference type="AlphaFoldDB" id="D4H6L5"/>
<dbReference type="CDD" id="cd07761">
    <property type="entry name" value="CYTH-like_CthTTM-like"/>
    <property type="match status" value="1"/>
</dbReference>
<keyword evidence="4" id="KW-1185">Reference proteome</keyword>
<dbReference type="SMART" id="SM01118">
    <property type="entry name" value="CYTH"/>
    <property type="match status" value="1"/>
</dbReference>
<dbReference type="Proteomes" id="UP000002012">
    <property type="component" value="Chromosome"/>
</dbReference>
<evidence type="ECO:0000259" key="2">
    <source>
        <dbReference type="PROSITE" id="PS51707"/>
    </source>
</evidence>
<dbReference type="RefSeq" id="WP_013012174.1">
    <property type="nucleotide sequence ID" value="NC_013943.1"/>
</dbReference>
<feature type="domain" description="CYTH" evidence="2">
    <location>
        <begin position="1"/>
        <end position="152"/>
    </location>
</feature>
<protein>
    <submittedName>
        <fullName evidence="3">Adenylate cyclase</fullName>
    </submittedName>
</protein>
<dbReference type="eggNOG" id="COG2954">
    <property type="taxonomic scope" value="Bacteria"/>
</dbReference>
<name>D4H6L5_DENA2</name>
<dbReference type="InParanoid" id="D4H6L5"/>
<dbReference type="InterPro" id="IPR033469">
    <property type="entry name" value="CYTH-like_dom_sf"/>
</dbReference>
<dbReference type="PANTHER" id="PTHR40114">
    <property type="entry name" value="SLR0698 PROTEIN"/>
    <property type="match status" value="1"/>
</dbReference>
<accession>D4H6L5</accession>
<dbReference type="Pfam" id="PF01928">
    <property type="entry name" value="CYTH"/>
    <property type="match status" value="1"/>
</dbReference>
<dbReference type="SUPFAM" id="SSF55154">
    <property type="entry name" value="CYTH-like phosphatases"/>
    <property type="match status" value="1"/>
</dbReference>
<proteinExistence type="predicted"/>
<dbReference type="PaxDb" id="522772-Dacet_2939"/>
<dbReference type="PANTHER" id="PTHR40114:SF1">
    <property type="entry name" value="SLR0698 PROTEIN"/>
    <property type="match status" value="1"/>
</dbReference>
<dbReference type="OrthoDB" id="9805588at2"/>
<dbReference type="PIRSF" id="PIRSF016487">
    <property type="entry name" value="CYTH_UCP016487"/>
    <property type="match status" value="1"/>
</dbReference>
<gene>
    <name evidence="3" type="ordered locus">Dacet_2939</name>
</gene>
<dbReference type="PROSITE" id="PS51707">
    <property type="entry name" value="CYTH"/>
    <property type="match status" value="1"/>
</dbReference>
<dbReference type="STRING" id="522772.Dacet_2939"/>
<dbReference type="Gene3D" id="2.40.320.10">
    <property type="entry name" value="Hypothetical Protein Pfu-838710-001"/>
    <property type="match status" value="1"/>
</dbReference>
<feature type="active site" description="Proton acceptor" evidence="1">
    <location>
        <position position="28"/>
    </location>
</feature>
<dbReference type="KEGG" id="dap:Dacet_2939"/>
<organism evidence="3 4">
    <name type="scientific">Denitrovibrio acetiphilus (strain DSM 12809 / NBRC 114555 / N2460)</name>
    <dbReference type="NCBI Taxonomy" id="522772"/>
    <lineage>
        <taxon>Bacteria</taxon>
        <taxon>Pseudomonadati</taxon>
        <taxon>Deferribacterota</taxon>
        <taxon>Deferribacteres</taxon>
        <taxon>Deferribacterales</taxon>
        <taxon>Geovibrionaceae</taxon>
        <taxon>Denitrovibrio</taxon>
    </lineage>
</organism>
<dbReference type="InterPro" id="IPR012042">
    <property type="entry name" value="NeuTTM/CthTTM-like"/>
</dbReference>
<evidence type="ECO:0000256" key="1">
    <source>
        <dbReference type="PIRSR" id="PIRSR016487-1"/>
    </source>
</evidence>
<evidence type="ECO:0000313" key="3">
    <source>
        <dbReference type="EMBL" id="ADD69689.1"/>
    </source>
</evidence>
<sequence length="152" mass="17319">MNEIERKFIADKTKMPVPSSSVDIRQGYVALDENGSEVRLREKGGMYYLTVKSGGDLERMESEIQISEEEFEKLWIFTEGRRVEKIRYKIPLEGGLVCELDIFSGALKGLVTAEVEFKDLSTAESFVPPVWFGEEVTRDSRYKNKNLAVKGL</sequence>